<sequence>MRTRAKPPTKATAATAVTTVASTFSLANPAAPATAVSTMRMIAHSRLKVEAKNPRMNRTTERASVLNARICAIFDGKPGLGGFGAVYAC</sequence>
<keyword evidence="1" id="KW-0732">Signal</keyword>
<organism evidence="2 3">
    <name type="scientific">Gordonia defluvii</name>
    <dbReference type="NCBI Taxonomy" id="283718"/>
    <lineage>
        <taxon>Bacteria</taxon>
        <taxon>Bacillati</taxon>
        <taxon>Actinomycetota</taxon>
        <taxon>Actinomycetes</taxon>
        <taxon>Mycobacteriales</taxon>
        <taxon>Gordoniaceae</taxon>
        <taxon>Gordonia</taxon>
    </lineage>
</organism>
<gene>
    <name evidence="2" type="ORF">GCM10010528_06980</name>
</gene>
<reference evidence="3" key="1">
    <citation type="journal article" date="2019" name="Int. J. Syst. Evol. Microbiol.">
        <title>The Global Catalogue of Microorganisms (GCM) 10K type strain sequencing project: providing services to taxonomists for standard genome sequencing and annotation.</title>
        <authorList>
            <consortium name="The Broad Institute Genomics Platform"/>
            <consortium name="The Broad Institute Genome Sequencing Center for Infectious Disease"/>
            <person name="Wu L."/>
            <person name="Ma J."/>
        </authorList>
    </citation>
    <scope>NUCLEOTIDE SEQUENCE [LARGE SCALE GENOMIC DNA]</scope>
    <source>
        <strain evidence="3">JCM 14234</strain>
    </source>
</reference>
<keyword evidence="3" id="KW-1185">Reference proteome</keyword>
<accession>A0ABP6KZC8</accession>
<name>A0ABP6KZC8_9ACTN</name>
<evidence type="ECO:0008006" key="4">
    <source>
        <dbReference type="Google" id="ProtNLM"/>
    </source>
</evidence>
<feature type="chain" id="PRO_5045313712" description="Secreted protein" evidence="1">
    <location>
        <begin position="28"/>
        <end position="89"/>
    </location>
</feature>
<dbReference type="EMBL" id="BAAAVS010000012">
    <property type="protein sequence ID" value="GAA3027807.1"/>
    <property type="molecule type" value="Genomic_DNA"/>
</dbReference>
<evidence type="ECO:0000313" key="3">
    <source>
        <dbReference type="Proteomes" id="UP001501035"/>
    </source>
</evidence>
<proteinExistence type="predicted"/>
<dbReference type="RefSeq" id="WP_344716360.1">
    <property type="nucleotide sequence ID" value="NZ_BAAAVS010000012.1"/>
</dbReference>
<evidence type="ECO:0000313" key="2">
    <source>
        <dbReference type="EMBL" id="GAA3027807.1"/>
    </source>
</evidence>
<feature type="signal peptide" evidence="1">
    <location>
        <begin position="1"/>
        <end position="27"/>
    </location>
</feature>
<evidence type="ECO:0000256" key="1">
    <source>
        <dbReference type="SAM" id="SignalP"/>
    </source>
</evidence>
<comment type="caution">
    <text evidence="2">The sequence shown here is derived from an EMBL/GenBank/DDBJ whole genome shotgun (WGS) entry which is preliminary data.</text>
</comment>
<dbReference type="Proteomes" id="UP001501035">
    <property type="component" value="Unassembled WGS sequence"/>
</dbReference>
<protein>
    <recommendedName>
        <fullName evidence="4">Secreted protein</fullName>
    </recommendedName>
</protein>